<dbReference type="AlphaFoldDB" id="D7E638"/>
<dbReference type="GeneID" id="9345740"/>
<dbReference type="CDD" id="cd04301">
    <property type="entry name" value="NAT_SF"/>
    <property type="match status" value="1"/>
</dbReference>
<dbReference type="InterPro" id="IPR000182">
    <property type="entry name" value="GNAT_dom"/>
</dbReference>
<proteinExistence type="predicted"/>
<dbReference type="Pfam" id="PF13508">
    <property type="entry name" value="Acetyltransf_7"/>
    <property type="match status" value="1"/>
</dbReference>
<dbReference type="GO" id="GO:0016747">
    <property type="term" value="F:acyltransferase activity, transferring groups other than amino-acyl groups"/>
    <property type="evidence" value="ECO:0007669"/>
    <property type="project" value="InterPro"/>
</dbReference>
<gene>
    <name evidence="2" type="ordered locus">Metev_0129</name>
</gene>
<dbReference type="KEGG" id="mev:Metev_0129"/>
<accession>D7E638</accession>
<dbReference type="STRING" id="644295.Metev_0129"/>
<dbReference type="PROSITE" id="PS51186">
    <property type="entry name" value="GNAT"/>
    <property type="match status" value="1"/>
</dbReference>
<evidence type="ECO:0000259" key="1">
    <source>
        <dbReference type="PROSITE" id="PS51186"/>
    </source>
</evidence>
<dbReference type="InterPro" id="IPR016181">
    <property type="entry name" value="Acyl_CoA_acyltransferase"/>
</dbReference>
<keyword evidence="2" id="KW-0808">Transferase</keyword>
<reference evidence="2 3" key="1">
    <citation type="submission" date="2010-06" db="EMBL/GenBank/DDBJ databases">
        <title>Complete sequence chromosome of Methanohalobium evestigatum Z-7303.</title>
        <authorList>
            <consortium name="US DOE Joint Genome Institute"/>
            <person name="Lucas S."/>
            <person name="Copeland A."/>
            <person name="Lapidus A."/>
            <person name="Cheng J.-F."/>
            <person name="Bruce D."/>
            <person name="Goodwin L."/>
            <person name="Pitluck S."/>
            <person name="Saunders E."/>
            <person name="Detter J.C."/>
            <person name="Han C."/>
            <person name="Tapia R."/>
            <person name="Land M."/>
            <person name="Hauser L."/>
            <person name="Kyrpides N."/>
            <person name="Mikhailova N."/>
            <person name="Sieprawska-Lupa M."/>
            <person name="Whitman W.B."/>
            <person name="Anderson I."/>
            <person name="Woyke T."/>
        </authorList>
    </citation>
    <scope>NUCLEOTIDE SEQUENCE [LARGE SCALE GENOMIC DNA]</scope>
    <source>
        <strain evidence="3">ATCC BAA-1072 / DSM 3721 / NBRC 107634 / OCM 161 / Z-7303</strain>
    </source>
</reference>
<dbReference type="OrthoDB" id="194677at2157"/>
<dbReference type="Gene3D" id="3.40.630.30">
    <property type="match status" value="1"/>
</dbReference>
<dbReference type="RefSeq" id="WP_013193628.1">
    <property type="nucleotide sequence ID" value="NC_014253.1"/>
</dbReference>
<organism evidence="2 3">
    <name type="scientific">Methanohalobium evestigatum (strain ATCC BAA-1072 / DSM 3721 / NBRC 107634 / OCM 161 / Z-7303)</name>
    <dbReference type="NCBI Taxonomy" id="644295"/>
    <lineage>
        <taxon>Archaea</taxon>
        <taxon>Methanobacteriati</taxon>
        <taxon>Methanobacteriota</taxon>
        <taxon>Stenosarchaea group</taxon>
        <taxon>Methanomicrobia</taxon>
        <taxon>Methanosarcinales</taxon>
        <taxon>Methanosarcinaceae</taxon>
        <taxon>Methanohalobium</taxon>
    </lineage>
</organism>
<name>D7E638_METEZ</name>
<evidence type="ECO:0000313" key="3">
    <source>
        <dbReference type="Proteomes" id="UP000000391"/>
    </source>
</evidence>
<protein>
    <submittedName>
        <fullName evidence="2">GCN5-related N-acetyltransferase</fullName>
    </submittedName>
</protein>
<sequence>MDSDIRIREATNVDLLSVRLLLSTCFLEMDDVAIDDFIVAETIDRTKIIGIAAEVNQNHPEIHTVAVHPNYRAKGIGSKLVRYILNRQPEQRERIYVHTVAPEFFNKLGFLRADEVYYRGYITMYYPLI</sequence>
<keyword evidence="3" id="KW-1185">Reference proteome</keyword>
<dbReference type="HOGENOM" id="CLU_119519_1_0_2"/>
<evidence type="ECO:0000313" key="2">
    <source>
        <dbReference type="EMBL" id="ADI73060.1"/>
    </source>
</evidence>
<dbReference type="SUPFAM" id="SSF55729">
    <property type="entry name" value="Acyl-CoA N-acyltransferases (Nat)"/>
    <property type="match status" value="1"/>
</dbReference>
<dbReference type="EMBL" id="CP002069">
    <property type="protein sequence ID" value="ADI73060.1"/>
    <property type="molecule type" value="Genomic_DNA"/>
</dbReference>
<dbReference type="Proteomes" id="UP000000391">
    <property type="component" value="Chromosome"/>
</dbReference>
<feature type="domain" description="N-acetyltransferase" evidence="1">
    <location>
        <begin position="5"/>
        <end position="129"/>
    </location>
</feature>